<dbReference type="Proteomes" id="UP000019681">
    <property type="component" value="Unassembled WGS sequence"/>
</dbReference>
<evidence type="ECO:0000313" key="1">
    <source>
        <dbReference type="EMBL" id="EYE89592.1"/>
    </source>
</evidence>
<proteinExistence type="predicted"/>
<reference evidence="1 2" key="1">
    <citation type="journal article" date="2014" name="Genome Announc.">
        <title>Draft Genome Sequence of Fervidicella metallireducens Strain AeBT, an Iron-Reducing Thermoanaerobe from the Great Artesian Basin.</title>
        <authorList>
            <person name="Patel B.K."/>
        </authorList>
    </citation>
    <scope>NUCLEOTIDE SEQUENCE [LARGE SCALE GENOMIC DNA]</scope>
    <source>
        <strain evidence="1 2">AeB</strain>
    </source>
</reference>
<sequence length="853" mass="100768">MKLKQLIFAFKNSILLEKNFEIISKSNEINDGDIREIEERFKYINEEEKQGFIEKKQIANYSFFKLKSGNKCLVKITFSEDDLSEYSGYAIILEEGNFGCYPVELLDSKIFIENPEDKENQILPELTQIEIGNKINLQNVTEFIKQTNASGLQDMISAVLYFKKSNLPVTIIDDEDRIWKWIAAIQMAFTVELAHTIYFTTSMIFKENTGYTIYGANAEESFHLNSQLIFDYKRGYKSKIEGNLKFPRTVELGYLISPEVLNSFHRFLSAFTYKEADERVEECFNLVQIIKGEISGITIDEITNALNFVNEFAEDKLGLNIFQKIETLMDKMDFSKDLNNIKTASIFIFKALKNTSNVILINRGFYLFYNMIDSYILNNMEIDEESFFNFYEEIKNMSLERIKTLLKFSLDENRISYLISAIQEKDNIGFYKIYVKMFLNNVMELGYSWNQAILSENIEVLFDMSVNKLIEMEYGIDEILETARKNEEYFIRLVIIFYNRIKSQKMIEGMFQHFVSIMESLENEKALEIRKTISKLGCQEIIFEEYKVLLKQREDKVGFFKWYFENVFEKIQEYKSKYYSDAVKLYIFELPAEALNDECSDILKGMLKNEIKLDYDSIALLIKGFEYGLALTKPSDEMEAFILQLKNMKRTMGIKTSPDIINLIDLALWMEKNKDADYSIDEVLDEVELDNLGEKRFNEYMEWFMPLILTFCKTAEDHRRIIRTINVFNTNEELFQRYIYYLERLLLENEGIGYSVFLKFIVYFFFYLEPVYKLQGETETIEFIKKLLLNILEKKNKDFVVKLDSDVKDEFIRKNLSTPAQWSEMYLRLMGNKNEKNKGKSILNIIKDKFIRR</sequence>
<name>A0A017RY70_9CLOT</name>
<dbReference type="AlphaFoldDB" id="A0A017RY70"/>
<comment type="caution">
    <text evidence="1">The sequence shown here is derived from an EMBL/GenBank/DDBJ whole genome shotgun (WGS) entry which is preliminary data.</text>
</comment>
<organism evidence="1 2">
    <name type="scientific">Fervidicella metallireducens AeB</name>
    <dbReference type="NCBI Taxonomy" id="1403537"/>
    <lineage>
        <taxon>Bacteria</taxon>
        <taxon>Bacillati</taxon>
        <taxon>Bacillota</taxon>
        <taxon>Clostridia</taxon>
        <taxon>Eubacteriales</taxon>
        <taxon>Clostridiaceae</taxon>
        <taxon>Fervidicella</taxon>
    </lineage>
</organism>
<evidence type="ECO:0000313" key="2">
    <source>
        <dbReference type="Proteomes" id="UP000019681"/>
    </source>
</evidence>
<dbReference type="STRING" id="1403537.Q428_01835"/>
<dbReference type="EMBL" id="AZQP01000003">
    <property type="protein sequence ID" value="EYE89592.1"/>
    <property type="molecule type" value="Genomic_DNA"/>
</dbReference>
<protein>
    <submittedName>
        <fullName evidence="1">Uncharacterized protein</fullName>
    </submittedName>
</protein>
<accession>A0A017RY70</accession>
<keyword evidence="2" id="KW-1185">Reference proteome</keyword>
<dbReference type="RefSeq" id="WP_035377609.1">
    <property type="nucleotide sequence ID" value="NZ_AZQP01000003.1"/>
</dbReference>
<gene>
    <name evidence="1" type="ORF">Q428_01835</name>
</gene>
<dbReference type="OrthoDB" id="1950733at2"/>